<sequence length="59" mass="6596">MRDLTRQPPHIHFDWSAGNPVANLVSLLLFGVGEVAPVTHEVLCEAEPDDYRRPHVHVG</sequence>
<dbReference type="AlphaFoldDB" id="A0A927MR84"/>
<dbReference type="RefSeq" id="WP_192748247.1">
    <property type="nucleotide sequence ID" value="NZ_BAABJL010000064.1"/>
</dbReference>
<comment type="caution">
    <text evidence="1">The sequence shown here is derived from an EMBL/GenBank/DDBJ whole genome shotgun (WGS) entry which is preliminary data.</text>
</comment>
<reference evidence="1" key="1">
    <citation type="submission" date="2020-10" db="EMBL/GenBank/DDBJ databases">
        <title>Sequencing the genomes of 1000 actinobacteria strains.</title>
        <authorList>
            <person name="Klenk H.-P."/>
        </authorList>
    </citation>
    <scope>NUCLEOTIDE SEQUENCE</scope>
    <source>
        <strain evidence="1">DSM 45354</strain>
    </source>
</reference>
<name>A0A927MR84_9ACTN</name>
<evidence type="ECO:0000313" key="1">
    <source>
        <dbReference type="EMBL" id="MBE1603418.1"/>
    </source>
</evidence>
<evidence type="ECO:0000313" key="2">
    <source>
        <dbReference type="Proteomes" id="UP000638648"/>
    </source>
</evidence>
<gene>
    <name evidence="1" type="ORF">HEB94_000266</name>
</gene>
<proteinExistence type="predicted"/>
<protein>
    <submittedName>
        <fullName evidence="1">Uncharacterized protein</fullName>
    </submittedName>
</protein>
<keyword evidence="2" id="KW-1185">Reference proteome</keyword>
<organism evidence="1 2">
    <name type="scientific">Actinopolymorpha pittospori</name>
    <dbReference type="NCBI Taxonomy" id="648752"/>
    <lineage>
        <taxon>Bacteria</taxon>
        <taxon>Bacillati</taxon>
        <taxon>Actinomycetota</taxon>
        <taxon>Actinomycetes</taxon>
        <taxon>Propionibacteriales</taxon>
        <taxon>Actinopolymorphaceae</taxon>
        <taxon>Actinopolymorpha</taxon>
    </lineage>
</organism>
<accession>A0A927MR84</accession>
<dbReference type="Proteomes" id="UP000638648">
    <property type="component" value="Unassembled WGS sequence"/>
</dbReference>
<dbReference type="EMBL" id="JADBEM010000001">
    <property type="protein sequence ID" value="MBE1603418.1"/>
    <property type="molecule type" value="Genomic_DNA"/>
</dbReference>